<dbReference type="EMBL" id="JAEVLS010000002">
    <property type="protein sequence ID" value="MBM0104725.1"/>
    <property type="molecule type" value="Genomic_DNA"/>
</dbReference>
<accession>A0ABS1WUS3</accession>
<dbReference type="Proteomes" id="UP000661077">
    <property type="component" value="Unassembled WGS sequence"/>
</dbReference>
<gene>
    <name evidence="1" type="ORF">JM946_08200</name>
</gene>
<reference evidence="1 2" key="1">
    <citation type="journal article" date="2021" name="Int. J. Syst. Evol. Microbiol.">
        <title>Steroidobacter gossypii sp. nov., isolated from soil of cotton cropping field.</title>
        <authorList>
            <person name="Huang R."/>
            <person name="Yang S."/>
            <person name="Zhen C."/>
            <person name="Liu W."/>
        </authorList>
    </citation>
    <scope>NUCLEOTIDE SEQUENCE [LARGE SCALE GENOMIC DNA]</scope>
    <source>
        <strain evidence="1 2">S1-65</strain>
    </source>
</reference>
<dbReference type="RefSeq" id="WP_203166733.1">
    <property type="nucleotide sequence ID" value="NZ_JAEVLS010000002.1"/>
</dbReference>
<keyword evidence="2" id="KW-1185">Reference proteome</keyword>
<organism evidence="1 2">
    <name type="scientific">Steroidobacter gossypii</name>
    <dbReference type="NCBI Taxonomy" id="2805490"/>
    <lineage>
        <taxon>Bacteria</taxon>
        <taxon>Pseudomonadati</taxon>
        <taxon>Pseudomonadota</taxon>
        <taxon>Gammaproteobacteria</taxon>
        <taxon>Steroidobacterales</taxon>
        <taxon>Steroidobacteraceae</taxon>
        <taxon>Steroidobacter</taxon>
    </lineage>
</organism>
<protein>
    <submittedName>
        <fullName evidence="1">Uncharacterized protein</fullName>
    </submittedName>
</protein>
<evidence type="ECO:0000313" key="2">
    <source>
        <dbReference type="Proteomes" id="UP000661077"/>
    </source>
</evidence>
<comment type="caution">
    <text evidence="1">The sequence shown here is derived from an EMBL/GenBank/DDBJ whole genome shotgun (WGS) entry which is preliminary data.</text>
</comment>
<name>A0ABS1WUS3_9GAMM</name>
<sequence length="102" mass="11038">MQTEAAPAPKLLVSASRADIQAALQAALTPEQLQSIKIEQSPEPENPLLRRRGVDPEALSAVVTFVSGAMAGGMLYDLVKQTMLALSRKLGKDRVREVRPDE</sequence>
<evidence type="ECO:0000313" key="1">
    <source>
        <dbReference type="EMBL" id="MBM0104725.1"/>
    </source>
</evidence>
<proteinExistence type="predicted"/>